<keyword evidence="1" id="KW-0645">Protease</keyword>
<feature type="binding site" evidence="2">
    <location>
        <position position="294"/>
    </location>
    <ligand>
        <name>Zn(2+)</name>
        <dbReference type="ChEBI" id="CHEBI:29105"/>
        <note>catalytic</note>
    </ligand>
</feature>
<dbReference type="AlphaFoldDB" id="A0A8J6THE9"/>
<sequence length="500" mass="56872">MNEIFTKLKNLLGEVADLDAAQAVLGWDQQTYMPPGGADARGNQLATLGSLTHQKFTSPEIGLLIAELKTEFADANPDSDEARYLKVASKDYDKATKVPPEYIAKFAKLTARGHESWAKAREESDFSIFQSDLEEIVEMRKEYISFFPPADHPYDTLLDEFEPGMKTSEVQGIFGKLRTKQVELLQAIAAAKQVDDRFMHVNYPEKQQWDFGVEVATKFGYDWKRGRQDKSVHPFTTSFGINDVRITTRFMENFLPSALFGTMHEAGHGLYEMGVNQKYERTPLNGGASLGVHESQSRLWENLVGRSMPFWEHFYPRLKKIFPSQLGNIELSAFYNGINKVEPSLIRVEADEATYNMHIMLRLELEIAMIEGSVEIKDLPELWNSKVKEYLGITPPDDAQGVLQDIHWSFGGLGYFSTYALGNLISVQLWEKINQDIPDLDEKIRQGKFEALLGWLGTNIHTHGRKYEPQELVENVTGSKITPEPYLRYLDGKYSEIYGL</sequence>
<keyword evidence="1" id="KW-0378">Hydrolase</keyword>
<dbReference type="PRINTS" id="PR00998">
    <property type="entry name" value="CRBOXYPTASET"/>
</dbReference>
<dbReference type="EC" id="3.4.17.19" evidence="1"/>
<dbReference type="Gene3D" id="1.10.1370.30">
    <property type="match status" value="1"/>
</dbReference>
<name>A0A8J6THE9_9CHLR</name>
<evidence type="ECO:0000313" key="4">
    <source>
        <dbReference type="EMBL" id="MBC8336988.1"/>
    </source>
</evidence>
<dbReference type="EMBL" id="JACNJN010000218">
    <property type="protein sequence ID" value="MBC8336988.1"/>
    <property type="molecule type" value="Genomic_DNA"/>
</dbReference>
<evidence type="ECO:0000256" key="2">
    <source>
        <dbReference type="PIRSR" id="PIRSR006615-1"/>
    </source>
</evidence>
<comment type="catalytic activity">
    <reaction evidence="1">
        <text>Release of a C-terminal amino acid with broad specificity, except for -Pro.</text>
        <dbReference type="EC" id="3.4.17.19"/>
    </reaction>
</comment>
<evidence type="ECO:0000256" key="3">
    <source>
        <dbReference type="PIRSR" id="PIRSR006615-2"/>
    </source>
</evidence>
<accession>A0A8J6THE9</accession>
<comment type="cofactor">
    <cofactor evidence="2">
        <name>Zn(2+)</name>
        <dbReference type="ChEBI" id="CHEBI:29105"/>
    </cofactor>
    <text evidence="2">Binds 1 zinc ion per subunit.</text>
</comment>
<keyword evidence="1 4" id="KW-0121">Carboxypeptidase</keyword>
<proteinExistence type="inferred from homology"/>
<keyword evidence="1" id="KW-0482">Metalloprotease</keyword>
<reference evidence="4 5" key="1">
    <citation type="submission" date="2020-08" db="EMBL/GenBank/DDBJ databases">
        <title>Bridging the membrane lipid divide: bacteria of the FCB group superphylum have the potential to synthesize archaeal ether lipids.</title>
        <authorList>
            <person name="Villanueva L."/>
            <person name="Von Meijenfeldt F.A.B."/>
            <person name="Westbye A.B."/>
            <person name="Yadav S."/>
            <person name="Hopmans E.C."/>
            <person name="Dutilh B.E."/>
            <person name="Sinninghe Damste J.S."/>
        </authorList>
    </citation>
    <scope>NUCLEOTIDE SEQUENCE [LARGE SCALE GENOMIC DNA]</scope>
    <source>
        <strain evidence="4">NIOZ-UU36</strain>
    </source>
</reference>
<feature type="active site" description="Proton donor/acceptor" evidence="3">
    <location>
        <position position="265"/>
    </location>
</feature>
<comment type="function">
    <text evidence="1">Broad specificity carboxypetidase that releases amino acids sequentially from the C-terminus, including neutral, aromatic, polar and basic residues.</text>
</comment>
<gene>
    <name evidence="4" type="ORF">H8E29_17165</name>
</gene>
<keyword evidence="2" id="KW-0862">Zinc</keyword>
<dbReference type="PANTHER" id="PTHR34217">
    <property type="entry name" value="METAL-DEPENDENT CARBOXYPEPTIDASE"/>
    <property type="match status" value="1"/>
</dbReference>
<evidence type="ECO:0000313" key="5">
    <source>
        <dbReference type="Proteomes" id="UP000614469"/>
    </source>
</evidence>
<dbReference type="GO" id="GO:0004181">
    <property type="term" value="F:metallocarboxypeptidase activity"/>
    <property type="evidence" value="ECO:0007669"/>
    <property type="project" value="UniProtKB-UniRule"/>
</dbReference>
<dbReference type="PROSITE" id="PS52034">
    <property type="entry name" value="PEPTIDASE_M32"/>
    <property type="match status" value="1"/>
</dbReference>
<organism evidence="4 5">
    <name type="scientific">Candidatus Desulfolinea nitratireducens</name>
    <dbReference type="NCBI Taxonomy" id="2841698"/>
    <lineage>
        <taxon>Bacteria</taxon>
        <taxon>Bacillati</taxon>
        <taxon>Chloroflexota</taxon>
        <taxon>Anaerolineae</taxon>
        <taxon>Anaerolineales</taxon>
        <taxon>Anaerolineales incertae sedis</taxon>
        <taxon>Candidatus Desulfolinea</taxon>
    </lineage>
</organism>
<keyword evidence="1 2" id="KW-0479">Metal-binding</keyword>
<dbReference type="GO" id="GO:0006508">
    <property type="term" value="P:proteolysis"/>
    <property type="evidence" value="ECO:0007669"/>
    <property type="project" value="UniProtKB-UniRule"/>
</dbReference>
<protein>
    <recommendedName>
        <fullName evidence="1">Metal-dependent carboxypeptidase</fullName>
        <ecNumber evidence="1">3.4.17.19</ecNumber>
    </recommendedName>
</protein>
<dbReference type="CDD" id="cd06460">
    <property type="entry name" value="M32_Taq"/>
    <property type="match status" value="1"/>
</dbReference>
<dbReference type="Pfam" id="PF02074">
    <property type="entry name" value="Peptidase_M32"/>
    <property type="match status" value="1"/>
</dbReference>
<comment type="similarity">
    <text evidence="1">Belongs to the peptidase M32 family.</text>
</comment>
<comment type="caution">
    <text evidence="4">The sequence shown here is derived from an EMBL/GenBank/DDBJ whole genome shotgun (WGS) entry which is preliminary data.</text>
</comment>
<feature type="binding site" evidence="2">
    <location>
        <position position="268"/>
    </location>
    <ligand>
        <name>Zn(2+)</name>
        <dbReference type="ChEBI" id="CHEBI:29105"/>
        <note>catalytic</note>
    </ligand>
</feature>
<dbReference type="GO" id="GO:0046872">
    <property type="term" value="F:metal ion binding"/>
    <property type="evidence" value="ECO:0007669"/>
    <property type="project" value="UniProtKB-KW"/>
</dbReference>
<dbReference type="Proteomes" id="UP000614469">
    <property type="component" value="Unassembled WGS sequence"/>
</dbReference>
<dbReference type="PANTHER" id="PTHR34217:SF1">
    <property type="entry name" value="CARBOXYPEPTIDASE 1"/>
    <property type="match status" value="1"/>
</dbReference>
<dbReference type="InterPro" id="IPR001333">
    <property type="entry name" value="Peptidase_M32_Taq"/>
</dbReference>
<evidence type="ECO:0000256" key="1">
    <source>
        <dbReference type="PIRNR" id="PIRNR006615"/>
    </source>
</evidence>
<dbReference type="PIRSF" id="PIRSF006615">
    <property type="entry name" value="Zn_crbxpep_Taq"/>
    <property type="match status" value="1"/>
</dbReference>
<feature type="binding site" evidence="2">
    <location>
        <position position="264"/>
    </location>
    <ligand>
        <name>Zn(2+)</name>
        <dbReference type="ChEBI" id="CHEBI:29105"/>
        <note>catalytic</note>
    </ligand>
</feature>
<dbReference type="SUPFAM" id="SSF55486">
    <property type="entry name" value="Metalloproteases ('zincins'), catalytic domain"/>
    <property type="match status" value="1"/>
</dbReference>